<sequence length="168" mass="17503">MIIPDPAESSALRRVYGSYPSGVTAVCALRDGAPVGIVASSFVGVSMDPPLVSVCVQHTSTTWPLLADRPRLGLSVLASTHDRVCRQIASKTGDRFAGVGYTATEDGAVLIHEAAAWLDCTVHDVLRAGDHDLVLLRVQALQSHDGVPPLVFHASGFHALAALAGTAA</sequence>
<comment type="caution">
    <text evidence="4">The sequence shown here is derived from an EMBL/GenBank/DDBJ whole genome shotgun (WGS) entry which is preliminary data.</text>
</comment>
<evidence type="ECO:0000313" key="5">
    <source>
        <dbReference type="Proteomes" id="UP001596119"/>
    </source>
</evidence>
<dbReference type="GO" id="GO:0016491">
    <property type="term" value="F:oxidoreductase activity"/>
    <property type="evidence" value="ECO:0007669"/>
    <property type="project" value="UniProtKB-KW"/>
</dbReference>
<proteinExistence type="inferred from homology"/>
<dbReference type="Gene3D" id="2.30.110.10">
    <property type="entry name" value="Electron Transport, Fmn-binding Protein, Chain A"/>
    <property type="match status" value="1"/>
</dbReference>
<name>A0ABW1I565_9PSEU</name>
<dbReference type="PANTHER" id="PTHR30466:SF11">
    <property type="entry name" value="FLAVIN-DEPENDENT MONOOXYGENASE, REDUCTASE SUBUNIT HSAB"/>
    <property type="match status" value="1"/>
</dbReference>
<keyword evidence="2 4" id="KW-0560">Oxidoreductase</keyword>
<dbReference type="PANTHER" id="PTHR30466">
    <property type="entry name" value="FLAVIN REDUCTASE"/>
    <property type="match status" value="1"/>
</dbReference>
<reference evidence="5" key="1">
    <citation type="journal article" date="2019" name="Int. J. Syst. Evol. Microbiol.">
        <title>The Global Catalogue of Microorganisms (GCM) 10K type strain sequencing project: providing services to taxonomists for standard genome sequencing and annotation.</title>
        <authorList>
            <consortium name="The Broad Institute Genomics Platform"/>
            <consortium name="The Broad Institute Genome Sequencing Center for Infectious Disease"/>
            <person name="Wu L."/>
            <person name="Ma J."/>
        </authorList>
    </citation>
    <scope>NUCLEOTIDE SEQUENCE [LARGE SCALE GENOMIC DNA]</scope>
    <source>
        <strain evidence="5">CGMCC 4.7397</strain>
    </source>
</reference>
<dbReference type="SUPFAM" id="SSF50475">
    <property type="entry name" value="FMN-binding split barrel"/>
    <property type="match status" value="1"/>
</dbReference>
<dbReference type="EMBL" id="JBHSQK010000007">
    <property type="protein sequence ID" value="MFC5947434.1"/>
    <property type="molecule type" value="Genomic_DNA"/>
</dbReference>
<dbReference type="InterPro" id="IPR012349">
    <property type="entry name" value="Split_barrel_FMN-bd"/>
</dbReference>
<protein>
    <submittedName>
        <fullName evidence="4">Flavin reductase family protein</fullName>
        <ecNumber evidence="4">1.-.-.-</ecNumber>
    </submittedName>
</protein>
<comment type="similarity">
    <text evidence="1">Belongs to the non-flavoprotein flavin reductase family.</text>
</comment>
<dbReference type="RefSeq" id="WP_379564285.1">
    <property type="nucleotide sequence ID" value="NZ_JBHSQK010000007.1"/>
</dbReference>
<keyword evidence="5" id="KW-1185">Reference proteome</keyword>
<gene>
    <name evidence="4" type="ORF">ACFQH9_03985</name>
</gene>
<accession>A0ABW1I565</accession>
<organism evidence="4 5">
    <name type="scientific">Pseudonocardia lutea</name>
    <dbReference type="NCBI Taxonomy" id="2172015"/>
    <lineage>
        <taxon>Bacteria</taxon>
        <taxon>Bacillati</taxon>
        <taxon>Actinomycetota</taxon>
        <taxon>Actinomycetes</taxon>
        <taxon>Pseudonocardiales</taxon>
        <taxon>Pseudonocardiaceae</taxon>
        <taxon>Pseudonocardia</taxon>
    </lineage>
</organism>
<evidence type="ECO:0000313" key="4">
    <source>
        <dbReference type="EMBL" id="MFC5947434.1"/>
    </source>
</evidence>
<evidence type="ECO:0000256" key="1">
    <source>
        <dbReference type="ARBA" id="ARBA00008898"/>
    </source>
</evidence>
<evidence type="ECO:0000259" key="3">
    <source>
        <dbReference type="SMART" id="SM00903"/>
    </source>
</evidence>
<dbReference type="SMART" id="SM00903">
    <property type="entry name" value="Flavin_Reduct"/>
    <property type="match status" value="1"/>
</dbReference>
<evidence type="ECO:0000256" key="2">
    <source>
        <dbReference type="ARBA" id="ARBA00023002"/>
    </source>
</evidence>
<dbReference type="InterPro" id="IPR002563">
    <property type="entry name" value="Flavin_Rdtase-like_dom"/>
</dbReference>
<dbReference type="Pfam" id="PF01613">
    <property type="entry name" value="Flavin_Reduct"/>
    <property type="match status" value="1"/>
</dbReference>
<dbReference type="InterPro" id="IPR050268">
    <property type="entry name" value="NADH-dep_flavin_reductase"/>
</dbReference>
<dbReference type="Proteomes" id="UP001596119">
    <property type="component" value="Unassembled WGS sequence"/>
</dbReference>
<feature type="domain" description="Flavin reductase like" evidence="3">
    <location>
        <begin position="16"/>
        <end position="159"/>
    </location>
</feature>
<dbReference type="EC" id="1.-.-.-" evidence="4"/>